<feature type="transmembrane region" description="Helical" evidence="6">
    <location>
        <begin position="251"/>
        <end position="269"/>
    </location>
</feature>
<keyword evidence="9" id="KW-1185">Reference proteome</keyword>
<feature type="region of interest" description="Disordered" evidence="5">
    <location>
        <begin position="377"/>
        <end position="399"/>
    </location>
</feature>
<dbReference type="GO" id="GO:0005509">
    <property type="term" value="F:calcium ion binding"/>
    <property type="evidence" value="ECO:0007669"/>
    <property type="project" value="InterPro"/>
</dbReference>
<evidence type="ECO:0000256" key="1">
    <source>
        <dbReference type="ARBA" id="ARBA00004613"/>
    </source>
</evidence>
<dbReference type="InterPro" id="IPR036390">
    <property type="entry name" value="WH_DNA-bd_sf"/>
</dbReference>
<evidence type="ECO:0000313" key="9">
    <source>
        <dbReference type="Proteomes" id="UP000011669"/>
    </source>
</evidence>
<dbReference type="EMBL" id="AOMD01000033">
    <property type="protein sequence ID" value="EMA42701.1"/>
    <property type="molecule type" value="Genomic_DNA"/>
</dbReference>
<dbReference type="PATRIC" id="fig|1227455.4.peg.3299"/>
<dbReference type="PANTHER" id="PTHR37467">
    <property type="entry name" value="EXPORTED CALCIUM-BINDING GLYCOPROTEIN-RELATED"/>
    <property type="match status" value="1"/>
</dbReference>
<proteinExistence type="predicted"/>
<dbReference type="InParanoid" id="M0MAC7"/>
<dbReference type="Gene3D" id="1.10.10.10">
    <property type="entry name" value="Winged helix-like DNA-binding domain superfamily/Winged helix DNA-binding domain"/>
    <property type="match status" value="1"/>
</dbReference>
<keyword evidence="3" id="KW-0732">Signal</keyword>
<evidence type="ECO:0000256" key="5">
    <source>
        <dbReference type="SAM" id="MobiDB-lite"/>
    </source>
</evidence>
<protein>
    <submittedName>
        <fullName evidence="8">IclR-like transcriptional regulator</fullName>
    </submittedName>
</protein>
<dbReference type="InterPro" id="IPR055767">
    <property type="entry name" value="DUF7343"/>
</dbReference>
<dbReference type="PANTHER" id="PTHR37467:SF1">
    <property type="entry name" value="EXPORTED CALCIUM-BINDING GLYCOPROTEIN"/>
    <property type="match status" value="1"/>
</dbReference>
<evidence type="ECO:0000256" key="6">
    <source>
        <dbReference type="SAM" id="Phobius"/>
    </source>
</evidence>
<dbReference type="STRING" id="1227455.C449_16203"/>
<reference evidence="8 9" key="1">
    <citation type="journal article" date="2014" name="PLoS Genet.">
        <title>Phylogenetically driven sequencing of extremely halophilic archaea reveals strategies for static and dynamic osmo-response.</title>
        <authorList>
            <person name="Becker E.A."/>
            <person name="Seitzer P.M."/>
            <person name="Tritt A."/>
            <person name="Larsen D."/>
            <person name="Krusor M."/>
            <person name="Yao A.I."/>
            <person name="Wu D."/>
            <person name="Madern D."/>
            <person name="Eisen J.A."/>
            <person name="Darling A.E."/>
            <person name="Facciotti M.T."/>
        </authorList>
    </citation>
    <scope>NUCLEOTIDE SEQUENCE [LARGE SCALE GENOMIC DNA]</scope>
    <source>
        <strain evidence="8 9">DSM 5350</strain>
    </source>
</reference>
<dbReference type="Proteomes" id="UP000011669">
    <property type="component" value="Unassembled WGS sequence"/>
</dbReference>
<dbReference type="Pfam" id="PF18884">
    <property type="entry name" value="TSP3_bac"/>
    <property type="match status" value="3"/>
</dbReference>
<keyword evidence="6" id="KW-0812">Transmembrane</keyword>
<feature type="compositionally biased region" description="Basic and acidic residues" evidence="5">
    <location>
        <begin position="380"/>
        <end position="391"/>
    </location>
</feature>
<dbReference type="Pfam" id="PF24034">
    <property type="entry name" value="DUF7343"/>
    <property type="match status" value="1"/>
</dbReference>
<feature type="region of interest" description="Disordered" evidence="5">
    <location>
        <begin position="174"/>
        <end position="230"/>
    </location>
</feature>
<dbReference type="InterPro" id="IPR028974">
    <property type="entry name" value="TSP_type-3_rpt"/>
</dbReference>
<gene>
    <name evidence="8" type="ORF">C449_16203</name>
</gene>
<keyword evidence="6" id="KW-1133">Transmembrane helix</keyword>
<feature type="domain" description="DUF7343" evidence="7">
    <location>
        <begin position="318"/>
        <end position="377"/>
    </location>
</feature>
<dbReference type="OrthoDB" id="284722at2157"/>
<comment type="subcellular location">
    <subcellularLocation>
        <location evidence="1">Secreted</location>
    </subcellularLocation>
</comment>
<dbReference type="RefSeq" id="WP_006079098.1">
    <property type="nucleotide sequence ID" value="NZ_AOMD01000033.1"/>
</dbReference>
<sequence length="399" mass="42399">MSDRARVMAGVLCLVVLVGTGLPVGGQSVSAGGIGDVSVTGSGVVTGSVAGNDSNYVWQDEPIDVSATFQDSPEFTNYRVCLGYERADAPPQELVDCDRKPLSPGTNGTSEFTNVTWPSNVTGEQELVVELQGLSNQYNATLLDRKTVPVTVITRTGDADADGLSNQQEVEQGYNLSNPDMDSDGLNDGPEVNRYGTNPQDPDTDGDGVRDGEELEVGSDPSAADTDGDWLSDGTELNLLRTNPTSGLTPVWLVGLVVLVGGTIVFGGTRFRRWWRDRDGSGATETGGPSDPDDGDGVAADESEAKPEPSPEPAPEPLTDEDRVQTLLREHGGRMKQTRIVEETDWSKAKVSRLLSSMNDEGTVEKLSIGRENIVSLDGHGPEAARSPHEEPAEENASD</sequence>
<feature type="compositionally biased region" description="Acidic residues" evidence="5">
    <location>
        <begin position="291"/>
        <end position="302"/>
    </location>
</feature>
<name>M0MAC7_9EURY</name>
<evidence type="ECO:0000259" key="7">
    <source>
        <dbReference type="Pfam" id="PF24034"/>
    </source>
</evidence>
<dbReference type="SUPFAM" id="SSF46785">
    <property type="entry name" value="Winged helix' DNA-binding domain"/>
    <property type="match status" value="1"/>
</dbReference>
<accession>M0MAC7</accession>
<evidence type="ECO:0000256" key="3">
    <source>
        <dbReference type="ARBA" id="ARBA00022729"/>
    </source>
</evidence>
<dbReference type="InterPro" id="IPR036388">
    <property type="entry name" value="WH-like_DNA-bd_sf"/>
</dbReference>
<evidence type="ECO:0000256" key="2">
    <source>
        <dbReference type="ARBA" id="ARBA00022525"/>
    </source>
</evidence>
<comment type="caution">
    <text evidence="8">The sequence shown here is derived from an EMBL/GenBank/DDBJ whole genome shotgun (WGS) entry which is preliminary data.</text>
</comment>
<organism evidence="8 9">
    <name type="scientific">Halococcus saccharolyticus DSM 5350</name>
    <dbReference type="NCBI Taxonomy" id="1227455"/>
    <lineage>
        <taxon>Archaea</taxon>
        <taxon>Methanobacteriati</taxon>
        <taxon>Methanobacteriota</taxon>
        <taxon>Stenosarchaea group</taxon>
        <taxon>Halobacteria</taxon>
        <taxon>Halobacteriales</taxon>
        <taxon>Halococcaceae</taxon>
        <taxon>Halococcus</taxon>
    </lineage>
</organism>
<dbReference type="InterPro" id="IPR053180">
    <property type="entry name" value="Ca-binding_acidic-repeat"/>
</dbReference>
<evidence type="ECO:0000256" key="4">
    <source>
        <dbReference type="ARBA" id="ARBA00022837"/>
    </source>
</evidence>
<keyword evidence="4" id="KW-0106">Calcium</keyword>
<feature type="region of interest" description="Disordered" evidence="5">
    <location>
        <begin position="278"/>
        <end position="324"/>
    </location>
</feature>
<evidence type="ECO:0000313" key="8">
    <source>
        <dbReference type="EMBL" id="EMA42701.1"/>
    </source>
</evidence>
<dbReference type="AlphaFoldDB" id="M0MAC7"/>
<dbReference type="SUPFAM" id="SSF103647">
    <property type="entry name" value="TSP type-3 repeat"/>
    <property type="match status" value="1"/>
</dbReference>
<dbReference type="InterPro" id="IPR059100">
    <property type="entry name" value="TSP3_bac"/>
</dbReference>
<keyword evidence="2" id="KW-0964">Secreted</keyword>
<keyword evidence="6" id="KW-0472">Membrane</keyword>